<dbReference type="PANTHER" id="PTHR42751">
    <property type="entry name" value="SODIUM/HYDROGEN EXCHANGER FAMILY/TRKA DOMAIN PROTEIN"/>
    <property type="match status" value="1"/>
</dbReference>
<feature type="transmembrane region" description="Helical" evidence="7">
    <location>
        <begin position="87"/>
        <end position="109"/>
    </location>
</feature>
<dbReference type="Gene3D" id="3.40.50.720">
    <property type="entry name" value="NAD(P)-binding Rossmann-like Domain"/>
    <property type="match status" value="1"/>
</dbReference>
<organism evidence="9 10">
    <name type="scientific">Tectimicrobiota bacterium</name>
    <dbReference type="NCBI Taxonomy" id="2528274"/>
    <lineage>
        <taxon>Bacteria</taxon>
        <taxon>Pseudomonadati</taxon>
        <taxon>Nitrospinota/Tectimicrobiota group</taxon>
        <taxon>Candidatus Tectimicrobiota</taxon>
    </lineage>
</organism>
<feature type="transmembrane region" description="Helical" evidence="7">
    <location>
        <begin position="366"/>
        <end position="386"/>
    </location>
</feature>
<evidence type="ECO:0000256" key="4">
    <source>
        <dbReference type="ARBA" id="ARBA00022692"/>
    </source>
</evidence>
<evidence type="ECO:0000256" key="7">
    <source>
        <dbReference type="SAM" id="Phobius"/>
    </source>
</evidence>
<feature type="domain" description="RCK N-terminal" evidence="8">
    <location>
        <begin position="432"/>
        <end position="549"/>
    </location>
</feature>
<dbReference type="InterPro" id="IPR006153">
    <property type="entry name" value="Cation/H_exchanger_TM"/>
</dbReference>
<dbReference type="PANTHER" id="PTHR42751:SF1">
    <property type="entry name" value="CATION_PROTON ANTIPORTER YBAL-RELATED"/>
    <property type="match status" value="1"/>
</dbReference>
<evidence type="ECO:0000256" key="3">
    <source>
        <dbReference type="ARBA" id="ARBA00022448"/>
    </source>
</evidence>
<dbReference type="Pfam" id="PF02254">
    <property type="entry name" value="TrkA_N"/>
    <property type="match status" value="1"/>
</dbReference>
<evidence type="ECO:0000256" key="6">
    <source>
        <dbReference type="ARBA" id="ARBA00023136"/>
    </source>
</evidence>
<sequence>MHDLSLLINLSVSLVAALALGLLTQRLGLSPIAGYLLAGIALGPQTPGFVADPKMSAQFAEIGVILLMFGVGLHFHLRELLAVRNIALPGAVAQIAAATAFGLAASAAFGHGFGFGLTMGLALAVASTVVLTRVLADNNLLQTSHGHIAVGWLIVEDIFTVLVLVILPSAAGFLGGAAARGESVFSSLGLTALKVGALGLLVLVVGARVVPWVLRQVAYARSRELFTLTVLALAIAIATGSAAVFGVSMALGAFIAGLVAGQSEVSHQAAADALPMRDAFAVLFFVSVGMLFDPKVVWEQPLYLFSLLAIILIVKPLSALIIVWALGYSVRTGLVVALGLAQIGEFSFILAGLARDLRILPAEGQGLLVACALVSISLNPIVFRAVDPVERWLQRRPRLWRLLNRKARARGRALNREMKELLLHLDTGDGARPRAIVVGYGPTGQAASHILEEFGIQPVIVDLNLDTVRALGAEGKPAVYGDATQREILRRAGTEKSKYLLVTTPDRSSRAAIIMTARDLNPDLKILARSHYIQERAWLERVGATTVCSEEAEVAAAMARLLLEEVGASEERIREEVRKAREAPWQG</sequence>
<comment type="caution">
    <text evidence="9">The sequence shown here is derived from an EMBL/GenBank/DDBJ whole genome shotgun (WGS) entry which is preliminary data.</text>
</comment>
<dbReference type="Proteomes" id="UP000782312">
    <property type="component" value="Unassembled WGS sequence"/>
</dbReference>
<dbReference type="PROSITE" id="PS51201">
    <property type="entry name" value="RCK_N"/>
    <property type="match status" value="1"/>
</dbReference>
<evidence type="ECO:0000256" key="5">
    <source>
        <dbReference type="ARBA" id="ARBA00022989"/>
    </source>
</evidence>
<feature type="transmembrane region" description="Helical" evidence="7">
    <location>
        <begin position="6"/>
        <end position="23"/>
    </location>
</feature>
<evidence type="ECO:0000256" key="1">
    <source>
        <dbReference type="ARBA" id="ARBA00004141"/>
    </source>
</evidence>
<dbReference type="GO" id="GO:0006813">
    <property type="term" value="P:potassium ion transport"/>
    <property type="evidence" value="ECO:0007669"/>
    <property type="project" value="InterPro"/>
</dbReference>
<keyword evidence="4 7" id="KW-0812">Transmembrane</keyword>
<dbReference type="GO" id="GO:0015297">
    <property type="term" value="F:antiporter activity"/>
    <property type="evidence" value="ECO:0007669"/>
    <property type="project" value="InterPro"/>
</dbReference>
<accession>A0A932I0V3</accession>
<dbReference type="GO" id="GO:1902600">
    <property type="term" value="P:proton transmembrane transport"/>
    <property type="evidence" value="ECO:0007669"/>
    <property type="project" value="InterPro"/>
</dbReference>
<dbReference type="AlphaFoldDB" id="A0A932I0V3"/>
<dbReference type="InterPro" id="IPR036291">
    <property type="entry name" value="NAD(P)-bd_dom_sf"/>
</dbReference>
<dbReference type="Gene3D" id="1.20.1530.20">
    <property type="match status" value="1"/>
</dbReference>
<evidence type="ECO:0000259" key="8">
    <source>
        <dbReference type="PROSITE" id="PS51201"/>
    </source>
</evidence>
<keyword evidence="5 7" id="KW-1133">Transmembrane helix</keyword>
<dbReference type="InterPro" id="IPR003148">
    <property type="entry name" value="RCK_N"/>
</dbReference>
<comment type="subcellular location">
    <subcellularLocation>
        <location evidence="1">Membrane</location>
        <topology evidence="1">Multi-pass membrane protein</topology>
    </subcellularLocation>
</comment>
<evidence type="ECO:0000313" key="9">
    <source>
        <dbReference type="EMBL" id="MBI3127341.1"/>
    </source>
</evidence>
<feature type="transmembrane region" description="Helical" evidence="7">
    <location>
        <begin position="195"/>
        <end position="214"/>
    </location>
</feature>
<gene>
    <name evidence="9" type="ORF">HYZ11_07030</name>
</gene>
<keyword evidence="6 7" id="KW-0472">Membrane</keyword>
<dbReference type="GO" id="GO:0016020">
    <property type="term" value="C:membrane"/>
    <property type="evidence" value="ECO:0007669"/>
    <property type="project" value="UniProtKB-SubCell"/>
</dbReference>
<protein>
    <submittedName>
        <fullName evidence="9">Cation:proton antiporter</fullName>
    </submittedName>
</protein>
<keyword evidence="3" id="KW-0813">Transport</keyword>
<dbReference type="SUPFAM" id="SSF51735">
    <property type="entry name" value="NAD(P)-binding Rossmann-fold domains"/>
    <property type="match status" value="1"/>
</dbReference>
<reference evidence="9" key="1">
    <citation type="submission" date="2020-07" db="EMBL/GenBank/DDBJ databases">
        <title>Huge and variable diversity of episymbiotic CPR bacteria and DPANN archaea in groundwater ecosystems.</title>
        <authorList>
            <person name="He C.Y."/>
            <person name="Keren R."/>
            <person name="Whittaker M."/>
            <person name="Farag I.F."/>
            <person name="Doudna J."/>
            <person name="Cate J.H.D."/>
            <person name="Banfield J.F."/>
        </authorList>
    </citation>
    <scope>NUCLEOTIDE SEQUENCE</scope>
    <source>
        <strain evidence="9">NC_groundwater_763_Ag_S-0.2um_68_21</strain>
    </source>
</reference>
<evidence type="ECO:0000313" key="10">
    <source>
        <dbReference type="Proteomes" id="UP000782312"/>
    </source>
</evidence>
<dbReference type="Pfam" id="PF00999">
    <property type="entry name" value="Na_H_Exchanger"/>
    <property type="match status" value="1"/>
</dbReference>
<feature type="transmembrane region" description="Helical" evidence="7">
    <location>
        <begin position="305"/>
        <end position="327"/>
    </location>
</feature>
<name>A0A932I0V3_UNCTE</name>
<feature type="transmembrane region" description="Helical" evidence="7">
    <location>
        <begin position="57"/>
        <end position="75"/>
    </location>
</feature>
<feature type="transmembrane region" description="Helical" evidence="7">
    <location>
        <begin position="226"/>
        <end position="259"/>
    </location>
</feature>
<dbReference type="EMBL" id="JACPUR010000017">
    <property type="protein sequence ID" value="MBI3127341.1"/>
    <property type="molecule type" value="Genomic_DNA"/>
</dbReference>
<comment type="similarity">
    <text evidence="2">Belongs to the monovalent cation:proton antiporter 2 (CPA2) transporter (TC 2.A.37) family.</text>
</comment>
<evidence type="ECO:0000256" key="2">
    <source>
        <dbReference type="ARBA" id="ARBA00005551"/>
    </source>
</evidence>
<feature type="transmembrane region" description="Helical" evidence="7">
    <location>
        <begin position="115"/>
        <end position="136"/>
    </location>
</feature>
<proteinExistence type="inferred from homology"/>
<feature type="transmembrane region" description="Helical" evidence="7">
    <location>
        <begin position="333"/>
        <end position="354"/>
    </location>
</feature>
<feature type="transmembrane region" description="Helical" evidence="7">
    <location>
        <begin position="148"/>
        <end position="175"/>
    </location>
</feature>
<dbReference type="InterPro" id="IPR038770">
    <property type="entry name" value="Na+/solute_symporter_sf"/>
</dbReference>